<keyword evidence="6 7" id="KW-0012">Acyltransferase</keyword>
<sequence>MDFPLPPVGEGLIEVELVRWLVRPGDAVARGQGLAEVMSDKASMEVPSPFAGTITALAATPGTKIQVGQHLLSYNAVGDGAQTTSASGGHKPPEASSETFPDASSETSPDATRSETPLASGRAGAAAVASTARGAQAARSPSVTPSNGHSSNPQPPAAPSVRMLARKLGVDLTRVHGSGPHGRILLDDLTPFLAPKPSNGVRAATGTSGTDTSKFDFGVAGTRQKLIGLRRKIAEHMVESKRHIPHYSYIDECDMTDVVRLRSQLREPLAKAGVKLTYLAFFVKAVSRALKEVPIVNSTFDEAAGEVVLHDRYHIGVAVAAPNGLIVPVVKDTDKKDVATIATDIERLSSDAKAGKSKIDDLRGSTFTVTSIGGIGGLISTPIINHPEVGIMGVGKVVKRPVYDAAGTLRPADIVYLSFSFDHRVLDGAIGAAFGNAVMRYLHAPALLLLPEKLGG</sequence>
<dbReference type="EMBL" id="CP053452">
    <property type="protein sequence ID" value="QJW96196.1"/>
    <property type="molecule type" value="Genomic_DNA"/>
</dbReference>
<dbReference type="Gene3D" id="2.40.50.100">
    <property type="match status" value="1"/>
</dbReference>
<dbReference type="PROSITE" id="PS50968">
    <property type="entry name" value="BIOTINYL_LIPOYL"/>
    <property type="match status" value="1"/>
</dbReference>
<dbReference type="PROSITE" id="PS00189">
    <property type="entry name" value="LIPOYL"/>
    <property type="match status" value="1"/>
</dbReference>
<keyword evidence="11" id="KW-0670">Pyruvate</keyword>
<name>A0A6M5YS33_9BACT</name>
<keyword evidence="12" id="KW-1185">Reference proteome</keyword>
<evidence type="ECO:0000256" key="3">
    <source>
        <dbReference type="ARBA" id="ARBA00011484"/>
    </source>
</evidence>
<feature type="compositionally biased region" description="Polar residues" evidence="8">
    <location>
        <begin position="96"/>
        <end position="117"/>
    </location>
</feature>
<dbReference type="InterPro" id="IPR050743">
    <property type="entry name" value="2-oxoacid_DH_E2_comp"/>
</dbReference>
<reference evidence="12" key="1">
    <citation type="submission" date="2020-05" db="EMBL/GenBank/DDBJ databases">
        <title>Frigoriglobus tundricola gen. nov., sp. nov., a psychrotolerant cellulolytic planctomycete of the family Gemmataceae with two divergent copies of 16S rRNA gene.</title>
        <authorList>
            <person name="Kulichevskaya I.S."/>
            <person name="Ivanova A.A."/>
            <person name="Naumoff D.G."/>
            <person name="Beletsky A.V."/>
            <person name="Rijpstra W.I.C."/>
            <person name="Sinninghe Damste J.S."/>
            <person name="Mardanov A.V."/>
            <person name="Ravin N.V."/>
            <person name="Dedysh S.N."/>
        </authorList>
    </citation>
    <scope>NUCLEOTIDE SEQUENCE [LARGE SCALE GENOMIC DNA]</scope>
    <source>
        <strain evidence="12">PL17</strain>
    </source>
</reference>
<feature type="compositionally biased region" description="Polar residues" evidence="8">
    <location>
        <begin position="141"/>
        <end position="152"/>
    </location>
</feature>
<dbReference type="GO" id="GO:0005737">
    <property type="term" value="C:cytoplasm"/>
    <property type="evidence" value="ECO:0007669"/>
    <property type="project" value="TreeGrafter"/>
</dbReference>
<comment type="cofactor">
    <cofactor evidence="1 7">
        <name>(R)-lipoate</name>
        <dbReference type="ChEBI" id="CHEBI:83088"/>
    </cofactor>
</comment>
<dbReference type="Pfam" id="PF00364">
    <property type="entry name" value="Biotin_lipoyl"/>
    <property type="match status" value="1"/>
</dbReference>
<dbReference type="FunFam" id="3.30.559.10:FF:000007">
    <property type="entry name" value="Dihydrolipoamide acetyltransferase component of pyruvate dehydrogenase complex"/>
    <property type="match status" value="1"/>
</dbReference>
<dbReference type="SUPFAM" id="SSF51230">
    <property type="entry name" value="Single hybrid motif"/>
    <property type="match status" value="1"/>
</dbReference>
<evidence type="ECO:0000259" key="9">
    <source>
        <dbReference type="PROSITE" id="PS50968"/>
    </source>
</evidence>
<evidence type="ECO:0000256" key="1">
    <source>
        <dbReference type="ARBA" id="ARBA00001938"/>
    </source>
</evidence>
<evidence type="ECO:0000256" key="2">
    <source>
        <dbReference type="ARBA" id="ARBA00007317"/>
    </source>
</evidence>
<feature type="compositionally biased region" description="Low complexity" evidence="8">
    <location>
        <begin position="119"/>
        <end position="140"/>
    </location>
</feature>
<dbReference type="Gene3D" id="4.10.320.10">
    <property type="entry name" value="E3-binding domain"/>
    <property type="match status" value="1"/>
</dbReference>
<dbReference type="SUPFAM" id="SSF47005">
    <property type="entry name" value="Peripheral subunit-binding domain of 2-oxo acid dehydrogenase complex"/>
    <property type="match status" value="1"/>
</dbReference>
<feature type="domain" description="Lipoyl-binding" evidence="9">
    <location>
        <begin position="1"/>
        <end position="75"/>
    </location>
</feature>
<dbReference type="RefSeq" id="WP_171471826.1">
    <property type="nucleotide sequence ID" value="NZ_CP053452.2"/>
</dbReference>
<dbReference type="InterPro" id="IPR001078">
    <property type="entry name" value="2-oxoacid_DH_actylTfrase"/>
</dbReference>
<dbReference type="KEGG" id="ftj:FTUN_3753"/>
<feature type="domain" description="Peripheral subunit-binding (PSBD)" evidence="10">
    <location>
        <begin position="156"/>
        <end position="193"/>
    </location>
</feature>
<dbReference type="InterPro" id="IPR000089">
    <property type="entry name" value="Biotin_lipoyl"/>
</dbReference>
<dbReference type="SUPFAM" id="SSF52777">
    <property type="entry name" value="CoA-dependent acyltransferases"/>
    <property type="match status" value="1"/>
</dbReference>
<dbReference type="InterPro" id="IPR036625">
    <property type="entry name" value="E3-bd_dom_sf"/>
</dbReference>
<evidence type="ECO:0000256" key="7">
    <source>
        <dbReference type="RuleBase" id="RU003423"/>
    </source>
</evidence>
<feature type="region of interest" description="Disordered" evidence="8">
    <location>
        <begin position="82"/>
        <end position="159"/>
    </location>
</feature>
<gene>
    <name evidence="11" type="ORF">FTUN_3753</name>
</gene>
<protein>
    <recommendedName>
        <fullName evidence="7">Dihydrolipoamide acetyltransferase component of pyruvate dehydrogenase complex</fullName>
        <ecNumber evidence="7">2.3.1.-</ecNumber>
    </recommendedName>
</protein>
<dbReference type="Pfam" id="PF00198">
    <property type="entry name" value="2-oxoacid_dh"/>
    <property type="match status" value="1"/>
</dbReference>
<dbReference type="Proteomes" id="UP000503447">
    <property type="component" value="Chromosome"/>
</dbReference>
<proteinExistence type="inferred from homology"/>
<keyword evidence="5 7" id="KW-0450">Lipoyl</keyword>
<dbReference type="InterPro" id="IPR003016">
    <property type="entry name" value="2-oxoA_DH_lipoyl-BS"/>
</dbReference>
<evidence type="ECO:0000256" key="4">
    <source>
        <dbReference type="ARBA" id="ARBA00022679"/>
    </source>
</evidence>
<dbReference type="AlphaFoldDB" id="A0A6M5YS33"/>
<dbReference type="Pfam" id="PF02817">
    <property type="entry name" value="E3_binding"/>
    <property type="match status" value="1"/>
</dbReference>
<evidence type="ECO:0000313" key="11">
    <source>
        <dbReference type="EMBL" id="QJW96196.1"/>
    </source>
</evidence>
<dbReference type="PANTHER" id="PTHR43178">
    <property type="entry name" value="DIHYDROLIPOAMIDE ACETYLTRANSFERASE COMPONENT OF PYRUVATE DEHYDROGENASE COMPLEX"/>
    <property type="match status" value="1"/>
</dbReference>
<evidence type="ECO:0000259" key="10">
    <source>
        <dbReference type="PROSITE" id="PS51826"/>
    </source>
</evidence>
<evidence type="ECO:0000256" key="5">
    <source>
        <dbReference type="ARBA" id="ARBA00022823"/>
    </source>
</evidence>
<dbReference type="GO" id="GO:0016407">
    <property type="term" value="F:acetyltransferase activity"/>
    <property type="evidence" value="ECO:0007669"/>
    <property type="project" value="TreeGrafter"/>
</dbReference>
<evidence type="ECO:0000256" key="6">
    <source>
        <dbReference type="ARBA" id="ARBA00023315"/>
    </source>
</evidence>
<comment type="subunit">
    <text evidence="3">Forms a 24-polypeptide structural core with octahedral symmetry.</text>
</comment>
<dbReference type="PANTHER" id="PTHR43178:SF5">
    <property type="entry name" value="LIPOAMIDE ACYLTRANSFERASE COMPONENT OF BRANCHED-CHAIN ALPHA-KETO ACID DEHYDROGENASE COMPLEX, MITOCHONDRIAL"/>
    <property type="match status" value="1"/>
</dbReference>
<organism evidence="11 12">
    <name type="scientific">Frigoriglobus tundricola</name>
    <dbReference type="NCBI Taxonomy" id="2774151"/>
    <lineage>
        <taxon>Bacteria</taxon>
        <taxon>Pseudomonadati</taxon>
        <taxon>Planctomycetota</taxon>
        <taxon>Planctomycetia</taxon>
        <taxon>Gemmatales</taxon>
        <taxon>Gemmataceae</taxon>
        <taxon>Frigoriglobus</taxon>
    </lineage>
</organism>
<keyword evidence="4 7" id="KW-0808">Transferase</keyword>
<dbReference type="InterPro" id="IPR011053">
    <property type="entry name" value="Single_hybrid_motif"/>
</dbReference>
<dbReference type="InterPro" id="IPR004167">
    <property type="entry name" value="PSBD"/>
</dbReference>
<dbReference type="InterPro" id="IPR023213">
    <property type="entry name" value="CAT-like_dom_sf"/>
</dbReference>
<dbReference type="Gene3D" id="3.30.559.10">
    <property type="entry name" value="Chloramphenicol acetyltransferase-like domain"/>
    <property type="match status" value="1"/>
</dbReference>
<evidence type="ECO:0000313" key="12">
    <source>
        <dbReference type="Proteomes" id="UP000503447"/>
    </source>
</evidence>
<dbReference type="GO" id="GO:0031405">
    <property type="term" value="F:lipoic acid binding"/>
    <property type="evidence" value="ECO:0007669"/>
    <property type="project" value="TreeGrafter"/>
</dbReference>
<dbReference type="PROSITE" id="PS51826">
    <property type="entry name" value="PSBD"/>
    <property type="match status" value="1"/>
</dbReference>
<dbReference type="EC" id="2.3.1.-" evidence="7"/>
<evidence type="ECO:0000256" key="8">
    <source>
        <dbReference type="SAM" id="MobiDB-lite"/>
    </source>
</evidence>
<accession>A0A6M5YS33</accession>
<comment type="similarity">
    <text evidence="2 7">Belongs to the 2-oxoacid dehydrogenase family.</text>
</comment>
<dbReference type="CDD" id="cd06849">
    <property type="entry name" value="lipoyl_domain"/>
    <property type="match status" value="1"/>
</dbReference>